<proteinExistence type="predicted"/>
<comment type="caution">
    <text evidence="3">The sequence shown here is derived from an EMBL/GenBank/DDBJ whole genome shotgun (WGS) entry which is preliminary data.</text>
</comment>
<gene>
    <name evidence="3" type="ORF">RJ641_023029</name>
</gene>
<dbReference type="PANTHER" id="PTHR47592">
    <property type="entry name" value="PBF68 PROTEIN"/>
    <property type="match status" value="1"/>
</dbReference>
<keyword evidence="4" id="KW-1185">Reference proteome</keyword>
<accession>A0AAN8YXQ8</accession>
<feature type="domain" description="Retrovirus-related Pol polyprotein from transposon TNT 1-94-like beta-barrel" evidence="2">
    <location>
        <begin position="114"/>
        <end position="191"/>
    </location>
</feature>
<evidence type="ECO:0000259" key="2">
    <source>
        <dbReference type="Pfam" id="PF22936"/>
    </source>
</evidence>
<dbReference type="AlphaFoldDB" id="A0AAN8YXQ8"/>
<dbReference type="Pfam" id="PF22936">
    <property type="entry name" value="Pol_BBD"/>
    <property type="match status" value="1"/>
</dbReference>
<dbReference type="InterPro" id="IPR054722">
    <property type="entry name" value="PolX-like_BBD"/>
</dbReference>
<evidence type="ECO:0000313" key="4">
    <source>
        <dbReference type="Proteomes" id="UP001370490"/>
    </source>
</evidence>
<dbReference type="Proteomes" id="UP001370490">
    <property type="component" value="Unassembled WGS sequence"/>
</dbReference>
<evidence type="ECO:0000256" key="1">
    <source>
        <dbReference type="SAM" id="MobiDB-lite"/>
    </source>
</evidence>
<organism evidence="3 4">
    <name type="scientific">Dillenia turbinata</name>
    <dbReference type="NCBI Taxonomy" id="194707"/>
    <lineage>
        <taxon>Eukaryota</taxon>
        <taxon>Viridiplantae</taxon>
        <taxon>Streptophyta</taxon>
        <taxon>Embryophyta</taxon>
        <taxon>Tracheophyta</taxon>
        <taxon>Spermatophyta</taxon>
        <taxon>Magnoliopsida</taxon>
        <taxon>eudicotyledons</taxon>
        <taxon>Gunneridae</taxon>
        <taxon>Pentapetalae</taxon>
        <taxon>Dilleniales</taxon>
        <taxon>Dilleniaceae</taxon>
        <taxon>Dillenia</taxon>
    </lineage>
</organism>
<reference evidence="3 4" key="1">
    <citation type="submission" date="2023-12" db="EMBL/GenBank/DDBJ databases">
        <title>A high-quality genome assembly for Dillenia turbinata (Dilleniales).</title>
        <authorList>
            <person name="Chanderbali A."/>
        </authorList>
    </citation>
    <scope>NUCLEOTIDE SEQUENCE [LARGE SCALE GENOMIC DNA]</scope>
    <source>
        <strain evidence="3">LSX21</strain>
        <tissue evidence="3">Leaf</tissue>
    </source>
</reference>
<dbReference type="EMBL" id="JBAMMX010000027">
    <property type="protein sequence ID" value="KAK6913428.1"/>
    <property type="molecule type" value="Genomic_DNA"/>
</dbReference>
<name>A0AAN8YXQ8_9MAGN</name>
<dbReference type="PANTHER" id="PTHR47592:SF27">
    <property type="entry name" value="OS08G0421700 PROTEIN"/>
    <property type="match status" value="1"/>
</dbReference>
<feature type="compositionally biased region" description="Basic and acidic residues" evidence="1">
    <location>
        <begin position="1"/>
        <end position="12"/>
    </location>
</feature>
<evidence type="ECO:0000313" key="3">
    <source>
        <dbReference type="EMBL" id="KAK6913428.1"/>
    </source>
</evidence>
<sequence length="192" mass="21672">MFNEEARRRDMESGSSQALVAKNRGRTKNIDQNSRGCNKSKKRSKSKEAVKCSYYKKTGHIKRNYRLLKEKNDEKGKSVSDDSNAAVVGSDEGIESLVYTPNDCNHVGEPLSKWIVDTGVTYHCVLKRELFTTYKECDIDVVKMGNHTVSQILAIGDIIVETSIDCTLTLQDARHIPDMRMNLLSINVLNKE</sequence>
<feature type="region of interest" description="Disordered" evidence="1">
    <location>
        <begin position="1"/>
        <end position="49"/>
    </location>
</feature>
<protein>
    <recommendedName>
        <fullName evidence="2">Retrovirus-related Pol polyprotein from transposon TNT 1-94-like beta-barrel domain-containing protein</fullName>
    </recommendedName>
</protein>